<evidence type="ECO:0008006" key="3">
    <source>
        <dbReference type="Google" id="ProtNLM"/>
    </source>
</evidence>
<proteinExistence type="predicted"/>
<sequence>MTFADRLVDDAALHLVGPFGLIDADAAANFLPGGAGGRPPRRLVSDFHHPIHLHLRPFSKCFPAAPAVPVPAITAGRTRSIYDLPKRPRSLSARGLGGRVVFHCHNLEHEDMMGNFQTRPAG</sequence>
<dbReference type="HOGENOM" id="CLU_2024059_0_0_11"/>
<evidence type="ECO:0000313" key="1">
    <source>
        <dbReference type="EMBL" id="BAK38238.1"/>
    </source>
</evidence>
<dbReference type="SUPFAM" id="SSF49503">
    <property type="entry name" value="Cupredoxins"/>
    <property type="match status" value="1"/>
</dbReference>
<name>F5XIK0_MICPN</name>
<organism evidence="1 2">
    <name type="scientific">Microlunatus phosphovorus (strain ATCC 700054 / DSM 10555 / JCM 9379 / NBRC 101784 / NCIMB 13414 / VKM Ac-1990 / NM-1)</name>
    <dbReference type="NCBI Taxonomy" id="1032480"/>
    <lineage>
        <taxon>Bacteria</taxon>
        <taxon>Bacillati</taxon>
        <taxon>Actinomycetota</taxon>
        <taxon>Actinomycetes</taxon>
        <taxon>Propionibacteriales</taxon>
        <taxon>Propionibacteriaceae</taxon>
        <taxon>Microlunatus</taxon>
    </lineage>
</organism>
<gene>
    <name evidence="1" type="ordered locus">MLP_52240</name>
</gene>
<dbReference type="Proteomes" id="UP000007947">
    <property type="component" value="Chromosome"/>
</dbReference>
<dbReference type="Gene3D" id="2.60.40.420">
    <property type="entry name" value="Cupredoxins - blue copper proteins"/>
    <property type="match status" value="1"/>
</dbReference>
<dbReference type="EMBL" id="AP012204">
    <property type="protein sequence ID" value="BAK38238.1"/>
    <property type="molecule type" value="Genomic_DNA"/>
</dbReference>
<evidence type="ECO:0000313" key="2">
    <source>
        <dbReference type="Proteomes" id="UP000007947"/>
    </source>
</evidence>
<keyword evidence="2" id="KW-1185">Reference proteome</keyword>
<dbReference type="AlphaFoldDB" id="F5XIK0"/>
<dbReference type="STRING" id="1032480.MLP_52240"/>
<accession>F5XIK0</accession>
<reference evidence="1 2" key="1">
    <citation type="submission" date="2011-05" db="EMBL/GenBank/DDBJ databases">
        <title>Whole genome sequence of Microlunatus phosphovorus NM-1.</title>
        <authorList>
            <person name="Hosoyama A."/>
            <person name="Sasaki K."/>
            <person name="Harada T."/>
            <person name="Igarashi R."/>
            <person name="Kawakoshi A."/>
            <person name="Sasagawa M."/>
            <person name="Fukada J."/>
            <person name="Nakamura S."/>
            <person name="Katano Y."/>
            <person name="Hanada S."/>
            <person name="Kamagata Y."/>
            <person name="Nakamura N."/>
            <person name="Yamazaki S."/>
            <person name="Fujita N."/>
        </authorList>
    </citation>
    <scope>NUCLEOTIDE SEQUENCE [LARGE SCALE GENOMIC DNA]</scope>
    <source>
        <strain evidence="2">ATCC 700054 / DSM 10555 / JCM 9379 / NBRC 101784 / NCIMB 13414 / VKM Ac-1990 / NM-1</strain>
    </source>
</reference>
<dbReference type="KEGG" id="mph:MLP_52240"/>
<dbReference type="InterPro" id="IPR008972">
    <property type="entry name" value="Cupredoxin"/>
</dbReference>
<protein>
    <recommendedName>
        <fullName evidence="3">Plastocyanin-like domain-containing protein</fullName>
    </recommendedName>
</protein>